<feature type="signal peptide" evidence="6">
    <location>
        <begin position="1"/>
        <end position="17"/>
    </location>
</feature>
<dbReference type="InterPro" id="IPR033138">
    <property type="entry name" value="Cu_oxidase_CS"/>
</dbReference>
<dbReference type="InParanoid" id="A0A194X3B8"/>
<dbReference type="InterPro" id="IPR008972">
    <property type="entry name" value="Cupredoxin"/>
</dbReference>
<proteinExistence type="inferred from homology"/>
<keyword evidence="4" id="KW-0560">Oxidoreductase</keyword>
<dbReference type="PANTHER" id="PTHR11709:SF361">
    <property type="entry name" value="IRON TRANSPORT MULTICOPPER OXIDASE FET3"/>
    <property type="match status" value="1"/>
</dbReference>
<dbReference type="Pfam" id="PF07732">
    <property type="entry name" value="Cu-oxidase_3"/>
    <property type="match status" value="1"/>
</dbReference>
<dbReference type="KEGG" id="psco:LY89DRAFT_141703"/>
<accession>A0A194X3B8</accession>
<dbReference type="GeneID" id="28815044"/>
<dbReference type="Gene3D" id="2.60.40.420">
    <property type="entry name" value="Cupredoxins - blue copper proteins"/>
    <property type="match status" value="3"/>
</dbReference>
<dbReference type="GO" id="GO:0033573">
    <property type="term" value="C:high-affinity iron permease complex"/>
    <property type="evidence" value="ECO:0007669"/>
    <property type="project" value="TreeGrafter"/>
</dbReference>
<keyword evidence="5" id="KW-0186">Copper</keyword>
<reference evidence="10 11" key="1">
    <citation type="submission" date="2015-10" db="EMBL/GenBank/DDBJ databases">
        <title>Full genome of DAOMC 229536 Phialocephala scopiformis, a fungal endophyte of spruce producing the potent anti-insectan compound rugulosin.</title>
        <authorList>
            <consortium name="DOE Joint Genome Institute"/>
            <person name="Walker A.K."/>
            <person name="Frasz S.L."/>
            <person name="Seifert K.A."/>
            <person name="Miller J.D."/>
            <person name="Mondo S.J."/>
            <person name="Labutti K."/>
            <person name="Lipzen A."/>
            <person name="Dockter R."/>
            <person name="Kennedy M."/>
            <person name="Grigoriev I.V."/>
            <person name="Spatafora J.W."/>
        </authorList>
    </citation>
    <scope>NUCLEOTIDE SEQUENCE [LARGE SCALE GENOMIC DNA]</scope>
    <source>
        <strain evidence="10 11">CBS 120377</strain>
    </source>
</reference>
<dbReference type="GO" id="GO:0004322">
    <property type="term" value="F:ferroxidase activity"/>
    <property type="evidence" value="ECO:0007669"/>
    <property type="project" value="TreeGrafter"/>
</dbReference>
<keyword evidence="2" id="KW-0479">Metal-binding</keyword>
<dbReference type="InterPro" id="IPR001117">
    <property type="entry name" value="Cu-oxidase_2nd"/>
</dbReference>
<gene>
    <name evidence="10" type="ORF">LY89DRAFT_141703</name>
</gene>
<dbReference type="PROSITE" id="PS00079">
    <property type="entry name" value="MULTICOPPER_OXIDASE1"/>
    <property type="match status" value="1"/>
</dbReference>
<evidence type="ECO:0000259" key="9">
    <source>
        <dbReference type="Pfam" id="PF07732"/>
    </source>
</evidence>
<evidence type="ECO:0000313" key="10">
    <source>
        <dbReference type="EMBL" id="KUJ14519.1"/>
    </source>
</evidence>
<dbReference type="GO" id="GO:0033215">
    <property type="term" value="P:reductive iron assimilation"/>
    <property type="evidence" value="ECO:0007669"/>
    <property type="project" value="TreeGrafter"/>
</dbReference>
<evidence type="ECO:0000256" key="4">
    <source>
        <dbReference type="ARBA" id="ARBA00023002"/>
    </source>
</evidence>
<evidence type="ECO:0000256" key="1">
    <source>
        <dbReference type="ARBA" id="ARBA00010609"/>
    </source>
</evidence>
<dbReference type="GO" id="GO:0005507">
    <property type="term" value="F:copper ion binding"/>
    <property type="evidence" value="ECO:0007669"/>
    <property type="project" value="InterPro"/>
</dbReference>
<feature type="domain" description="Plastocyanin-like" evidence="8">
    <location>
        <begin position="365"/>
        <end position="495"/>
    </location>
</feature>
<evidence type="ECO:0000256" key="6">
    <source>
        <dbReference type="SAM" id="SignalP"/>
    </source>
</evidence>
<evidence type="ECO:0000259" key="8">
    <source>
        <dbReference type="Pfam" id="PF07731"/>
    </source>
</evidence>
<feature type="chain" id="PRO_5008267797" evidence="6">
    <location>
        <begin position="18"/>
        <end position="564"/>
    </location>
</feature>
<dbReference type="InterPro" id="IPR044130">
    <property type="entry name" value="CuRO_2_Fet3-like"/>
</dbReference>
<dbReference type="AlphaFoldDB" id="A0A194X3B8"/>
<keyword evidence="11" id="KW-1185">Reference proteome</keyword>
<evidence type="ECO:0000256" key="3">
    <source>
        <dbReference type="ARBA" id="ARBA00022729"/>
    </source>
</evidence>
<name>A0A194X3B8_MOLSC</name>
<evidence type="ECO:0000256" key="5">
    <source>
        <dbReference type="ARBA" id="ARBA00023008"/>
    </source>
</evidence>
<dbReference type="CDD" id="cd13877">
    <property type="entry name" value="CuRO_2_Fet3p_like"/>
    <property type="match status" value="1"/>
</dbReference>
<dbReference type="SUPFAM" id="SSF49503">
    <property type="entry name" value="Cupredoxins"/>
    <property type="match status" value="3"/>
</dbReference>
<dbReference type="Proteomes" id="UP000070700">
    <property type="component" value="Unassembled WGS sequence"/>
</dbReference>
<protein>
    <submittedName>
        <fullName evidence="10">Iron transport multicopper oxidase FET3</fullName>
    </submittedName>
</protein>
<dbReference type="Pfam" id="PF00394">
    <property type="entry name" value="Cu-oxidase"/>
    <property type="match status" value="1"/>
</dbReference>
<evidence type="ECO:0000256" key="2">
    <source>
        <dbReference type="ARBA" id="ARBA00022723"/>
    </source>
</evidence>
<dbReference type="Pfam" id="PF07731">
    <property type="entry name" value="Cu-oxidase_2"/>
    <property type="match status" value="1"/>
</dbReference>
<feature type="domain" description="Plastocyanin-like" evidence="7">
    <location>
        <begin position="151"/>
        <end position="300"/>
    </location>
</feature>
<sequence>MRSAIAFVLANAIAANAATVTFNWNVTWVWASPDGFGRPVVGINGQWPPPPMIVNVKDQVIVQLYNGLGNESTSLHFHGQNQGKSQQMEGAPPVSQCPLPPGMSMTYNFTAGNTGTHWYHAHFGGQYMDGFRGPFIALDTTAPFANDYDVDYTFQVSDWYHEQVPYMLNWYQTVPKATGQGMEPVPDSTLINNQLDPKFPMVPGKRYLFRIINTSGFASHVIKFAGHNMTIVEMDGVATVPTVTKKIMIAAAQRYFVIVTALSNATKNYGVVSAMMPNMFGNNIQPTDINMNATAYLVYNTTTPLPAQPLLKSYKAIHESTIPTFTETPILGPVTQVVNITFDFAFINDQTRGRINGNTFVAPLVPTIYTTLSAPTNYSINSTIYGPSTNTVVFNNPVGVVEINVVSNDNRDHPFHIHGHTAQIVHQGDPGTSAVPDVWNGSYIQTPATRDVFMVNKFSSTVIRFVSKNPGIWLFHCHIEWHIEAGLVMQLVEDPIQIQALNLTVPQNMYNACQSQGIPITGNAGGNSVNWFDLSKAPSKPAASPWGAYVGIPPALKVPYSPLV</sequence>
<dbReference type="OrthoDB" id="2121828at2759"/>
<dbReference type="InterPro" id="IPR002355">
    <property type="entry name" value="Cu_oxidase_Cu_BS"/>
</dbReference>
<dbReference type="PROSITE" id="PS00080">
    <property type="entry name" value="MULTICOPPER_OXIDASE2"/>
    <property type="match status" value="1"/>
</dbReference>
<evidence type="ECO:0000259" key="7">
    <source>
        <dbReference type="Pfam" id="PF00394"/>
    </source>
</evidence>
<dbReference type="InterPro" id="IPR011706">
    <property type="entry name" value="Cu-oxidase_C"/>
</dbReference>
<keyword evidence="3 6" id="KW-0732">Signal</keyword>
<feature type="domain" description="Plastocyanin-like" evidence="9">
    <location>
        <begin position="26"/>
        <end position="138"/>
    </location>
</feature>
<dbReference type="RefSeq" id="XP_018068874.1">
    <property type="nucleotide sequence ID" value="XM_018205318.1"/>
</dbReference>
<dbReference type="EMBL" id="KQ947420">
    <property type="protein sequence ID" value="KUJ14519.1"/>
    <property type="molecule type" value="Genomic_DNA"/>
</dbReference>
<dbReference type="InterPro" id="IPR045087">
    <property type="entry name" value="Cu-oxidase_fam"/>
</dbReference>
<evidence type="ECO:0000313" key="11">
    <source>
        <dbReference type="Proteomes" id="UP000070700"/>
    </source>
</evidence>
<dbReference type="PANTHER" id="PTHR11709">
    <property type="entry name" value="MULTI-COPPER OXIDASE"/>
    <property type="match status" value="1"/>
</dbReference>
<organism evidence="10 11">
    <name type="scientific">Mollisia scopiformis</name>
    <name type="common">Conifer needle endophyte fungus</name>
    <name type="synonym">Phialocephala scopiformis</name>
    <dbReference type="NCBI Taxonomy" id="149040"/>
    <lineage>
        <taxon>Eukaryota</taxon>
        <taxon>Fungi</taxon>
        <taxon>Dikarya</taxon>
        <taxon>Ascomycota</taxon>
        <taxon>Pezizomycotina</taxon>
        <taxon>Leotiomycetes</taxon>
        <taxon>Helotiales</taxon>
        <taxon>Mollisiaceae</taxon>
        <taxon>Mollisia</taxon>
    </lineage>
</organism>
<comment type="similarity">
    <text evidence="1">Belongs to the multicopper oxidase family.</text>
</comment>
<dbReference type="InterPro" id="IPR011707">
    <property type="entry name" value="Cu-oxidase-like_N"/>
</dbReference>
<dbReference type="GO" id="GO:0010106">
    <property type="term" value="P:cellular response to iron ion starvation"/>
    <property type="evidence" value="ECO:0007669"/>
    <property type="project" value="TreeGrafter"/>
</dbReference>